<feature type="compositionally biased region" description="Low complexity" evidence="10">
    <location>
        <begin position="346"/>
        <end position="367"/>
    </location>
</feature>
<dbReference type="InterPro" id="IPR044846">
    <property type="entry name" value="GH10"/>
</dbReference>
<dbReference type="InterPro" id="IPR017853">
    <property type="entry name" value="GH"/>
</dbReference>
<keyword evidence="6 9" id="KW-0119">Carbohydrate metabolism</keyword>
<feature type="compositionally biased region" description="Pro residues" evidence="10">
    <location>
        <begin position="368"/>
        <end position="379"/>
    </location>
</feature>
<proteinExistence type="inferred from homology"/>
<feature type="region of interest" description="Disordered" evidence="10">
    <location>
        <begin position="346"/>
        <end position="380"/>
    </location>
</feature>
<dbReference type="InterPro" id="IPR001000">
    <property type="entry name" value="GH10_dom"/>
</dbReference>
<keyword evidence="7 9" id="KW-0326">Glycosidase</keyword>
<dbReference type="Pfam" id="PF00331">
    <property type="entry name" value="Glyco_hydro_10"/>
    <property type="match status" value="1"/>
</dbReference>
<evidence type="ECO:0000256" key="3">
    <source>
        <dbReference type="ARBA" id="ARBA00022651"/>
    </source>
</evidence>
<feature type="signal peptide" evidence="11">
    <location>
        <begin position="1"/>
        <end position="30"/>
    </location>
</feature>
<protein>
    <recommendedName>
        <fullName evidence="9">Beta-xylanase</fullName>
        <ecNumber evidence="9">3.2.1.8</ecNumber>
    </recommendedName>
</protein>
<dbReference type="SUPFAM" id="SSF49384">
    <property type="entry name" value="Carbohydrate-binding domain"/>
    <property type="match status" value="1"/>
</dbReference>
<reference evidence="14 15" key="1">
    <citation type="journal article" date="2019" name="Int. J. Syst. Evol. Microbiol.">
        <title>The Global Catalogue of Microorganisms (GCM) 10K type strain sequencing project: providing services to taxonomists for standard genome sequencing and annotation.</title>
        <authorList>
            <consortium name="The Broad Institute Genomics Platform"/>
            <consortium name="The Broad Institute Genome Sequencing Center for Infectious Disease"/>
            <person name="Wu L."/>
            <person name="Ma J."/>
        </authorList>
    </citation>
    <scope>NUCLEOTIDE SEQUENCE [LARGE SCALE GENOMIC DNA]</scope>
    <source>
        <strain evidence="14 15">JCM 13250</strain>
    </source>
</reference>
<dbReference type="SMART" id="SM00637">
    <property type="entry name" value="CBD_II"/>
    <property type="match status" value="1"/>
</dbReference>
<dbReference type="InterPro" id="IPR008965">
    <property type="entry name" value="CBM2/CBM3_carb-bd_dom_sf"/>
</dbReference>
<dbReference type="EMBL" id="BAAALT010000279">
    <property type="protein sequence ID" value="GAA1833603.1"/>
    <property type="molecule type" value="Genomic_DNA"/>
</dbReference>
<evidence type="ECO:0000256" key="7">
    <source>
        <dbReference type="ARBA" id="ARBA00023295"/>
    </source>
</evidence>
<gene>
    <name evidence="14" type="ORF">GCM10009682_60010</name>
</gene>
<evidence type="ECO:0000256" key="4">
    <source>
        <dbReference type="ARBA" id="ARBA00022729"/>
    </source>
</evidence>
<evidence type="ECO:0000259" key="13">
    <source>
        <dbReference type="PROSITE" id="PS51760"/>
    </source>
</evidence>
<evidence type="ECO:0000256" key="10">
    <source>
        <dbReference type="SAM" id="MobiDB-lite"/>
    </source>
</evidence>
<dbReference type="EC" id="3.2.1.8" evidence="9"/>
<dbReference type="Pfam" id="PF00553">
    <property type="entry name" value="CBM_2"/>
    <property type="match status" value="1"/>
</dbReference>
<feature type="domain" description="GH10" evidence="13">
    <location>
        <begin position="53"/>
        <end position="339"/>
    </location>
</feature>
<evidence type="ECO:0000256" key="1">
    <source>
        <dbReference type="ARBA" id="ARBA00000681"/>
    </source>
</evidence>
<keyword evidence="3" id="KW-0858">Xylan degradation</keyword>
<dbReference type="PANTHER" id="PTHR31490">
    <property type="entry name" value="GLYCOSYL HYDROLASE"/>
    <property type="match status" value="1"/>
</dbReference>
<dbReference type="PRINTS" id="PR00134">
    <property type="entry name" value="GLHYDRLASE10"/>
</dbReference>
<accession>A0ABN2MNU8</accession>
<evidence type="ECO:0000256" key="5">
    <source>
        <dbReference type="ARBA" id="ARBA00022801"/>
    </source>
</evidence>
<dbReference type="InterPro" id="IPR012291">
    <property type="entry name" value="CBM2_carb-bd_dom_sf"/>
</dbReference>
<evidence type="ECO:0000256" key="9">
    <source>
        <dbReference type="RuleBase" id="RU361174"/>
    </source>
</evidence>
<keyword evidence="4 11" id="KW-0732">Signal</keyword>
<keyword evidence="8 9" id="KW-0624">Polysaccharide degradation</keyword>
<dbReference type="PROSITE" id="PS51760">
    <property type="entry name" value="GH10_2"/>
    <property type="match status" value="1"/>
</dbReference>
<evidence type="ECO:0000259" key="12">
    <source>
        <dbReference type="PROSITE" id="PS51173"/>
    </source>
</evidence>
<feature type="chain" id="PRO_5046377532" description="Beta-xylanase" evidence="11">
    <location>
        <begin position="31"/>
        <end position="475"/>
    </location>
</feature>
<evidence type="ECO:0000256" key="2">
    <source>
        <dbReference type="ARBA" id="ARBA00007495"/>
    </source>
</evidence>
<evidence type="ECO:0000256" key="8">
    <source>
        <dbReference type="ARBA" id="ARBA00023326"/>
    </source>
</evidence>
<organism evidence="14 15">
    <name type="scientific">Luedemannella flava</name>
    <dbReference type="NCBI Taxonomy" id="349316"/>
    <lineage>
        <taxon>Bacteria</taxon>
        <taxon>Bacillati</taxon>
        <taxon>Actinomycetota</taxon>
        <taxon>Actinomycetes</taxon>
        <taxon>Micromonosporales</taxon>
        <taxon>Micromonosporaceae</taxon>
        <taxon>Luedemannella</taxon>
    </lineage>
</organism>
<dbReference type="PROSITE" id="PS51173">
    <property type="entry name" value="CBM2"/>
    <property type="match status" value="1"/>
</dbReference>
<dbReference type="Gene3D" id="2.60.40.290">
    <property type="match status" value="1"/>
</dbReference>
<evidence type="ECO:0000256" key="11">
    <source>
        <dbReference type="SAM" id="SignalP"/>
    </source>
</evidence>
<comment type="similarity">
    <text evidence="2 9">Belongs to the glycosyl hydrolase 10 (cellulase F) family.</text>
</comment>
<feature type="domain" description="CBM2" evidence="12">
    <location>
        <begin position="374"/>
        <end position="475"/>
    </location>
</feature>
<dbReference type="PANTHER" id="PTHR31490:SF88">
    <property type="entry name" value="BETA-XYLANASE"/>
    <property type="match status" value="1"/>
</dbReference>
<dbReference type="RefSeq" id="WP_344139681.1">
    <property type="nucleotide sequence ID" value="NZ_BAAALT010000279.1"/>
</dbReference>
<dbReference type="SUPFAM" id="SSF51445">
    <property type="entry name" value="(Trans)glycosidases"/>
    <property type="match status" value="1"/>
</dbReference>
<comment type="caution">
    <text evidence="14">The sequence shown here is derived from an EMBL/GenBank/DDBJ whole genome shotgun (WGS) entry which is preliminary data.</text>
</comment>
<dbReference type="InterPro" id="IPR001919">
    <property type="entry name" value="CBD2"/>
</dbReference>
<keyword evidence="15" id="KW-1185">Reference proteome</keyword>
<dbReference type="Gene3D" id="3.20.20.80">
    <property type="entry name" value="Glycosidases"/>
    <property type="match status" value="1"/>
</dbReference>
<keyword evidence="5 9" id="KW-0378">Hydrolase</keyword>
<sequence>MMTNVLGARRRRVGAVVAAAGVLGAVVMVAAPAGTGTTRAAAAGERGRYFGTAVQAAKLTDAAYVGILDREFGMVTPENELKWDATEPARGTFNFTPADRVVNHARAAGQRVRGYGLVGPDAARLSWLANITSATELAAVLRDHVTGLVAHYRGNVYAWDVVSEAFADTGGGLRPSVWTKLGNGTGWIEDAFRAARAADPDARLCYNDYRIESLAYDKTQAVLAMVADFRARGVPIDCVGLQSHFGASAPLPADYRETIERFVALGVDVEITQLDFEGSGATQAAAYDTAVRACLAVARCAGITVWGVRDSDSWRSGSTPLLFDAAGAPKAAYTAVLNALNDTGGATTAAPTSARPTTAGPSTTAPPTTAPPTTVPPSPTCQATMSVSSWGGGFAASVRVTAGPVAVNRWVVTVVLPPGATITSVWGARPTGRTGTVRFADAGYNGRVPAGGSVSFGFVGTGRTTGATVLACAAG</sequence>
<dbReference type="SMART" id="SM00633">
    <property type="entry name" value="Glyco_10"/>
    <property type="match status" value="1"/>
</dbReference>
<evidence type="ECO:0000313" key="15">
    <source>
        <dbReference type="Proteomes" id="UP001500218"/>
    </source>
</evidence>
<evidence type="ECO:0000313" key="14">
    <source>
        <dbReference type="EMBL" id="GAA1833603.1"/>
    </source>
</evidence>
<comment type="catalytic activity">
    <reaction evidence="1 9">
        <text>Endohydrolysis of (1-&gt;4)-beta-D-xylosidic linkages in xylans.</text>
        <dbReference type="EC" id="3.2.1.8"/>
    </reaction>
</comment>
<evidence type="ECO:0000256" key="6">
    <source>
        <dbReference type="ARBA" id="ARBA00023277"/>
    </source>
</evidence>
<name>A0ABN2MNU8_9ACTN</name>
<dbReference type="Proteomes" id="UP001500218">
    <property type="component" value="Unassembled WGS sequence"/>
</dbReference>